<feature type="disulfide bond" description="Redox-active" evidence="4">
    <location>
        <begin position="170"/>
        <end position="176"/>
    </location>
</feature>
<protein>
    <submittedName>
        <fullName evidence="6">Protein SCO1/2</fullName>
    </submittedName>
</protein>
<reference evidence="7" key="1">
    <citation type="submission" date="2016-10" db="EMBL/GenBank/DDBJ databases">
        <authorList>
            <person name="Varghese N."/>
            <person name="Submissions S."/>
        </authorList>
    </citation>
    <scope>NUCLEOTIDE SEQUENCE [LARGE SCALE GENOMIC DNA]</scope>
    <source>
        <strain evidence="7">GAS232</strain>
    </source>
</reference>
<evidence type="ECO:0000256" key="4">
    <source>
        <dbReference type="PIRSR" id="PIRSR603782-2"/>
    </source>
</evidence>
<keyword evidence="7" id="KW-1185">Reference proteome</keyword>
<feature type="binding site" evidence="3">
    <location>
        <position position="176"/>
    </location>
    <ligand>
        <name>Cu cation</name>
        <dbReference type="ChEBI" id="CHEBI:23378"/>
    </ligand>
</feature>
<feature type="domain" description="Thioredoxin" evidence="5">
    <location>
        <begin position="132"/>
        <end position="301"/>
    </location>
</feature>
<evidence type="ECO:0000313" key="6">
    <source>
        <dbReference type="EMBL" id="SDF13698.1"/>
    </source>
</evidence>
<dbReference type="InterPro" id="IPR036249">
    <property type="entry name" value="Thioredoxin-like_sf"/>
</dbReference>
<evidence type="ECO:0000256" key="1">
    <source>
        <dbReference type="ARBA" id="ARBA00010996"/>
    </source>
</evidence>
<sequence length="302" mass="33591">MDSMKWFFRNAVFAVVLIAVAGLAGCGKSTERLGSATQTFTIKGTVLAVDQEKGELTLQHDAVPGFMEAMTMPYKLERPEMAKEFHPGDIIRARLLVDKDSDGIYHHPRLNEIAILAQKHLDVTPTANYHVPTKGDAIPDFEMTDQDGKPFRFASLKGKAVLLTFIYTRCPIGDYCPKMSRNFQAIRGMMQNDAAVRDHADFVSASFDPAFDTASVLRAYGKNYVGSNDFSHWQFVRPKDDKTLKAMEQFFNLGATPESNGSLTHSLSTVLIDRDGHISEWFPGNAWSPADVYAKMKALTAK</sequence>
<evidence type="ECO:0000259" key="5">
    <source>
        <dbReference type="PROSITE" id="PS51352"/>
    </source>
</evidence>
<dbReference type="SUPFAM" id="SSF52833">
    <property type="entry name" value="Thioredoxin-like"/>
    <property type="match status" value="1"/>
</dbReference>
<name>A0A1G7IMA4_9BACT</name>
<dbReference type="EMBL" id="LT629690">
    <property type="protein sequence ID" value="SDF13698.1"/>
    <property type="molecule type" value="Genomic_DNA"/>
</dbReference>
<dbReference type="PANTHER" id="PTHR12151:SF25">
    <property type="entry name" value="LINALOOL DEHYDRATASE_ISOMERASE DOMAIN-CONTAINING PROTEIN"/>
    <property type="match status" value="1"/>
</dbReference>
<dbReference type="AlphaFoldDB" id="A0A1G7IMA4"/>
<evidence type="ECO:0000256" key="2">
    <source>
        <dbReference type="ARBA" id="ARBA00023008"/>
    </source>
</evidence>
<dbReference type="Gene3D" id="3.40.30.10">
    <property type="entry name" value="Glutaredoxin"/>
    <property type="match status" value="1"/>
</dbReference>
<keyword evidence="2 3" id="KW-0186">Copper</keyword>
<keyword evidence="4" id="KW-1015">Disulfide bond</keyword>
<dbReference type="InterPro" id="IPR042230">
    <property type="entry name" value="CusF_sf"/>
</dbReference>
<comment type="similarity">
    <text evidence="1">Belongs to the SCO1/2 family.</text>
</comment>
<dbReference type="PANTHER" id="PTHR12151">
    <property type="entry name" value="ELECTRON TRANSPORT PROTIN SCO1/SENC FAMILY MEMBER"/>
    <property type="match status" value="1"/>
</dbReference>
<keyword evidence="3" id="KW-0479">Metal-binding</keyword>
<dbReference type="CDD" id="cd02968">
    <property type="entry name" value="SCO"/>
    <property type="match status" value="1"/>
</dbReference>
<evidence type="ECO:0000313" key="7">
    <source>
        <dbReference type="Proteomes" id="UP000182427"/>
    </source>
</evidence>
<proteinExistence type="inferred from homology"/>
<dbReference type="Pfam" id="PF02630">
    <property type="entry name" value="SCO1-SenC"/>
    <property type="match status" value="1"/>
</dbReference>
<accession>A0A1G7IMA4</accession>
<dbReference type="Gene3D" id="2.40.50.320">
    <property type="entry name" value="Copper binding periplasmic protein CusF"/>
    <property type="match status" value="1"/>
</dbReference>
<feature type="binding site" evidence="3">
    <location>
        <position position="265"/>
    </location>
    <ligand>
        <name>Cu cation</name>
        <dbReference type="ChEBI" id="CHEBI:23378"/>
    </ligand>
</feature>
<dbReference type="InterPro" id="IPR003782">
    <property type="entry name" value="SCO1/SenC"/>
</dbReference>
<gene>
    <name evidence="6" type="ORF">SAMN05444167_1498</name>
</gene>
<dbReference type="Pfam" id="PF11604">
    <property type="entry name" value="CusF_Ec"/>
    <property type="match status" value="1"/>
</dbReference>
<evidence type="ECO:0000256" key="3">
    <source>
        <dbReference type="PIRSR" id="PIRSR603782-1"/>
    </source>
</evidence>
<organism evidence="6 7">
    <name type="scientific">Terriglobus roseus</name>
    <dbReference type="NCBI Taxonomy" id="392734"/>
    <lineage>
        <taxon>Bacteria</taxon>
        <taxon>Pseudomonadati</taxon>
        <taxon>Acidobacteriota</taxon>
        <taxon>Terriglobia</taxon>
        <taxon>Terriglobales</taxon>
        <taxon>Acidobacteriaceae</taxon>
        <taxon>Terriglobus</taxon>
    </lineage>
</organism>
<dbReference type="Proteomes" id="UP000182427">
    <property type="component" value="Chromosome I"/>
</dbReference>
<dbReference type="InterPro" id="IPR021647">
    <property type="entry name" value="CusF_Ec"/>
</dbReference>
<dbReference type="PROSITE" id="PS51257">
    <property type="entry name" value="PROKAR_LIPOPROTEIN"/>
    <property type="match status" value="1"/>
</dbReference>
<dbReference type="PROSITE" id="PS51352">
    <property type="entry name" value="THIOREDOXIN_2"/>
    <property type="match status" value="1"/>
</dbReference>
<dbReference type="InterPro" id="IPR013766">
    <property type="entry name" value="Thioredoxin_domain"/>
</dbReference>
<dbReference type="GO" id="GO:0046872">
    <property type="term" value="F:metal ion binding"/>
    <property type="evidence" value="ECO:0007669"/>
    <property type="project" value="UniProtKB-KW"/>
</dbReference>
<feature type="binding site" evidence="3">
    <location>
        <position position="170"/>
    </location>
    <ligand>
        <name>Cu cation</name>
        <dbReference type="ChEBI" id="CHEBI:23378"/>
    </ligand>
</feature>